<name>A0A6N4R281_BLAVI</name>
<reference evidence="1 2" key="1">
    <citation type="journal article" date="2017" name="Nat. Commun.">
        <title>In situ click chemistry generation of cyclooxygenase-2 inhibitors.</title>
        <authorList>
            <person name="Bhardwaj A."/>
            <person name="Kaur J."/>
            <person name="Wuest M."/>
            <person name="Wuest F."/>
        </authorList>
    </citation>
    <scope>NUCLEOTIDE SEQUENCE [LARGE SCALE GENOMIC DNA]</scope>
    <source>
        <strain evidence="1">S2_018_000_R2_106</strain>
    </source>
</reference>
<accession>A0A6N4R281</accession>
<protein>
    <submittedName>
        <fullName evidence="1">Uncharacterized protein</fullName>
    </submittedName>
</protein>
<evidence type="ECO:0000313" key="2">
    <source>
        <dbReference type="Proteomes" id="UP000320948"/>
    </source>
</evidence>
<dbReference type="AlphaFoldDB" id="A0A6N4R281"/>
<sequence>MSKKLIVPISDIRVTAKVDLDVFIPTFANWHPDAKDLLETLTIFDPADYAEHGSGNWDERQKHKSLCVVSQHDRPPNEWRYDAVFAELRPVMTFYDAKDGHGPVGVLHLREFIVDGAKGHAHAPYGPDNRMEDVIFTVGGFDEMTDEEYRLRHHIMAHPRFTTVDA</sequence>
<gene>
    <name evidence="1" type="ORF">DI628_01240</name>
</gene>
<dbReference type="Proteomes" id="UP000320948">
    <property type="component" value="Unassembled WGS sequence"/>
</dbReference>
<evidence type="ECO:0000313" key="1">
    <source>
        <dbReference type="EMBL" id="TKW61283.1"/>
    </source>
</evidence>
<comment type="caution">
    <text evidence="1">The sequence shown here is derived from an EMBL/GenBank/DDBJ whole genome shotgun (WGS) entry which is preliminary data.</text>
</comment>
<dbReference type="EMBL" id="VAFM01000001">
    <property type="protein sequence ID" value="TKW61283.1"/>
    <property type="molecule type" value="Genomic_DNA"/>
</dbReference>
<proteinExistence type="predicted"/>
<organism evidence="1 2">
    <name type="scientific">Blastochloris viridis</name>
    <name type="common">Rhodopseudomonas viridis</name>
    <dbReference type="NCBI Taxonomy" id="1079"/>
    <lineage>
        <taxon>Bacteria</taxon>
        <taxon>Pseudomonadati</taxon>
        <taxon>Pseudomonadota</taxon>
        <taxon>Alphaproteobacteria</taxon>
        <taxon>Hyphomicrobiales</taxon>
        <taxon>Blastochloridaceae</taxon>
        <taxon>Blastochloris</taxon>
    </lineage>
</organism>